<reference evidence="1" key="2">
    <citation type="journal article" date="2015" name="Data Brief">
        <title>Shoot transcriptome of the giant reed, Arundo donax.</title>
        <authorList>
            <person name="Barrero R.A."/>
            <person name="Guerrero F.D."/>
            <person name="Moolhuijzen P."/>
            <person name="Goolsby J.A."/>
            <person name="Tidwell J."/>
            <person name="Bellgard S.E."/>
            <person name="Bellgard M.I."/>
        </authorList>
    </citation>
    <scope>NUCLEOTIDE SEQUENCE</scope>
    <source>
        <tissue evidence="1">Shoot tissue taken approximately 20 cm above the soil surface</tissue>
    </source>
</reference>
<organism evidence="1">
    <name type="scientific">Arundo donax</name>
    <name type="common">Giant reed</name>
    <name type="synonym">Donax arundinaceus</name>
    <dbReference type="NCBI Taxonomy" id="35708"/>
    <lineage>
        <taxon>Eukaryota</taxon>
        <taxon>Viridiplantae</taxon>
        <taxon>Streptophyta</taxon>
        <taxon>Embryophyta</taxon>
        <taxon>Tracheophyta</taxon>
        <taxon>Spermatophyta</taxon>
        <taxon>Magnoliopsida</taxon>
        <taxon>Liliopsida</taxon>
        <taxon>Poales</taxon>
        <taxon>Poaceae</taxon>
        <taxon>PACMAD clade</taxon>
        <taxon>Arundinoideae</taxon>
        <taxon>Arundineae</taxon>
        <taxon>Arundo</taxon>
    </lineage>
</organism>
<proteinExistence type="predicted"/>
<sequence length="35" mass="3801">MVQGSLLGLLLLPAAIAAWAFIHYNKGHILDAIRL</sequence>
<protein>
    <submittedName>
        <fullName evidence="1">Uncharacterized protein</fullName>
    </submittedName>
</protein>
<evidence type="ECO:0000313" key="1">
    <source>
        <dbReference type="EMBL" id="JAD59730.1"/>
    </source>
</evidence>
<accession>A0A0A9BES1</accession>
<dbReference type="EMBL" id="GBRH01238165">
    <property type="protein sequence ID" value="JAD59730.1"/>
    <property type="molecule type" value="Transcribed_RNA"/>
</dbReference>
<dbReference type="AlphaFoldDB" id="A0A0A9BES1"/>
<name>A0A0A9BES1_ARUDO</name>
<reference evidence="1" key="1">
    <citation type="submission" date="2014-09" db="EMBL/GenBank/DDBJ databases">
        <authorList>
            <person name="Magalhaes I.L.F."/>
            <person name="Oliveira U."/>
            <person name="Santos F.R."/>
            <person name="Vidigal T.H.D.A."/>
            <person name="Brescovit A.D."/>
            <person name="Santos A.J."/>
        </authorList>
    </citation>
    <scope>NUCLEOTIDE SEQUENCE</scope>
    <source>
        <tissue evidence="1">Shoot tissue taken approximately 20 cm above the soil surface</tissue>
    </source>
</reference>